<feature type="domain" description="Thioredoxin" evidence="2">
    <location>
        <begin position="55"/>
        <end position="198"/>
    </location>
</feature>
<keyword evidence="4" id="KW-1185">Reference proteome</keyword>
<dbReference type="InterPro" id="IPR050553">
    <property type="entry name" value="Thioredoxin_ResA/DsbE_sf"/>
</dbReference>
<dbReference type="PROSITE" id="PS51352">
    <property type="entry name" value="THIOREDOXIN_2"/>
    <property type="match status" value="1"/>
</dbReference>
<evidence type="ECO:0000313" key="4">
    <source>
        <dbReference type="Proteomes" id="UP001299068"/>
    </source>
</evidence>
<protein>
    <submittedName>
        <fullName evidence="3">TlpA family protein disulfide reductase</fullName>
    </submittedName>
</protein>
<comment type="caution">
    <text evidence="3">The sequence shown here is derived from an EMBL/GenBank/DDBJ whole genome shotgun (WGS) entry which is preliminary data.</text>
</comment>
<dbReference type="PANTHER" id="PTHR42852">
    <property type="entry name" value="THIOL:DISULFIDE INTERCHANGE PROTEIN DSBE"/>
    <property type="match status" value="1"/>
</dbReference>
<dbReference type="Pfam" id="PF00578">
    <property type="entry name" value="AhpC-TSA"/>
    <property type="match status" value="1"/>
</dbReference>
<dbReference type="PROSITE" id="PS00194">
    <property type="entry name" value="THIOREDOXIN_1"/>
    <property type="match status" value="1"/>
</dbReference>
<keyword evidence="1" id="KW-0812">Transmembrane</keyword>
<gene>
    <name evidence="3" type="ORF">K5V21_03095</name>
</gene>
<evidence type="ECO:0000313" key="3">
    <source>
        <dbReference type="EMBL" id="MBY0754435.1"/>
    </source>
</evidence>
<dbReference type="Gene3D" id="3.40.30.10">
    <property type="entry name" value="Glutaredoxin"/>
    <property type="match status" value="1"/>
</dbReference>
<feature type="transmembrane region" description="Helical" evidence="1">
    <location>
        <begin position="7"/>
        <end position="28"/>
    </location>
</feature>
<dbReference type="RefSeq" id="WP_221859040.1">
    <property type="nucleotide sequence ID" value="NZ_JAIKTU010000002.1"/>
</dbReference>
<sequence>MNEKKRLIYIIIVFVALIAIGGVSYKYLSNKYSKSQIENQMPKQGSIGNEANNNINNVTKAPDFTVYNEEGKAVKLSDYKGKKAVVVNFWASWCPPCKYEMPYFQKAKDKYEGKEVEILMVNLTDGSRETKKTALEFMKESKYNMNVLFDTELNAAKIYGIQALPRTLFIDKDGNLVNDHTGLITQDMLDDNIDDLIRK</sequence>
<dbReference type="InterPro" id="IPR017937">
    <property type="entry name" value="Thioredoxin_CS"/>
</dbReference>
<dbReference type="CDD" id="cd02966">
    <property type="entry name" value="TlpA_like_family"/>
    <property type="match status" value="1"/>
</dbReference>
<dbReference type="InterPro" id="IPR036249">
    <property type="entry name" value="Thioredoxin-like_sf"/>
</dbReference>
<organism evidence="3 4">
    <name type="scientific">Clostridium sardiniense</name>
    <name type="common">Clostridium absonum</name>
    <dbReference type="NCBI Taxonomy" id="29369"/>
    <lineage>
        <taxon>Bacteria</taxon>
        <taxon>Bacillati</taxon>
        <taxon>Bacillota</taxon>
        <taxon>Clostridia</taxon>
        <taxon>Eubacteriales</taxon>
        <taxon>Clostridiaceae</taxon>
        <taxon>Clostridium</taxon>
    </lineage>
</organism>
<dbReference type="PANTHER" id="PTHR42852:SF17">
    <property type="entry name" value="THIOREDOXIN-LIKE PROTEIN HI_1115"/>
    <property type="match status" value="1"/>
</dbReference>
<dbReference type="SUPFAM" id="SSF52833">
    <property type="entry name" value="Thioredoxin-like"/>
    <property type="match status" value="1"/>
</dbReference>
<dbReference type="InterPro" id="IPR013766">
    <property type="entry name" value="Thioredoxin_domain"/>
</dbReference>
<reference evidence="3 4" key="1">
    <citation type="journal article" date="2021" name="Cell Host Microbe">
        <title>in vivo commensal control of Clostridioides difficile virulence.</title>
        <authorList>
            <person name="Girinathan B.P."/>
            <person name="Dibenedetto N."/>
            <person name="Worley J.N."/>
            <person name="Peltier J."/>
            <person name="Arrieta-Ortiz M.L."/>
            <person name="Rupa Christinal Immanuel S."/>
            <person name="Lavin R."/>
            <person name="Delaney M.L."/>
            <person name="Cummins C."/>
            <person name="Hoffmann M."/>
            <person name="Luo Y."/>
            <person name="Gonzalez-Escalona N."/>
            <person name="Allard M."/>
            <person name="Onderdonk A.B."/>
            <person name="Gerber G.K."/>
            <person name="Sonenshein A.L."/>
            <person name="Baliga N."/>
            <person name="Dupuy B."/>
            <person name="Bry L."/>
        </authorList>
    </citation>
    <scope>NUCLEOTIDE SEQUENCE [LARGE SCALE GENOMIC DNA]</scope>
    <source>
        <strain evidence="3 4">DSM 599</strain>
    </source>
</reference>
<keyword evidence="1" id="KW-1133">Transmembrane helix</keyword>
<accession>A0ABS7KUE3</accession>
<evidence type="ECO:0000259" key="2">
    <source>
        <dbReference type="PROSITE" id="PS51352"/>
    </source>
</evidence>
<name>A0ABS7KUE3_CLOSR</name>
<dbReference type="Proteomes" id="UP001299068">
    <property type="component" value="Unassembled WGS sequence"/>
</dbReference>
<dbReference type="InterPro" id="IPR000866">
    <property type="entry name" value="AhpC/TSA"/>
</dbReference>
<keyword evidence="1" id="KW-0472">Membrane</keyword>
<evidence type="ECO:0000256" key="1">
    <source>
        <dbReference type="SAM" id="Phobius"/>
    </source>
</evidence>
<dbReference type="EMBL" id="JAIKTU010000002">
    <property type="protein sequence ID" value="MBY0754435.1"/>
    <property type="molecule type" value="Genomic_DNA"/>
</dbReference>
<proteinExistence type="predicted"/>